<dbReference type="SUPFAM" id="SSF53756">
    <property type="entry name" value="UDP-Glycosyltransferase/glycogen phosphorylase"/>
    <property type="match status" value="1"/>
</dbReference>
<dbReference type="GO" id="GO:0016787">
    <property type="term" value="F:hydrolase activity"/>
    <property type="evidence" value="ECO:0007669"/>
    <property type="project" value="UniProtKB-KW"/>
</dbReference>
<organism evidence="2 3">
    <name type="scientific">Pseudomonas ulcerans</name>
    <dbReference type="NCBI Taxonomy" id="3115852"/>
    <lineage>
        <taxon>Bacteria</taxon>
        <taxon>Pseudomonadati</taxon>
        <taxon>Pseudomonadota</taxon>
        <taxon>Gammaproteobacteria</taxon>
        <taxon>Pseudomonadales</taxon>
        <taxon>Pseudomonadaceae</taxon>
        <taxon>Pseudomonas</taxon>
    </lineage>
</organism>
<dbReference type="RefSeq" id="WP_330076876.1">
    <property type="nucleotide sequence ID" value="NZ_JAZDQJ010000034.1"/>
</dbReference>
<reference evidence="2 3" key="1">
    <citation type="submission" date="2024-01" db="EMBL/GenBank/DDBJ databases">
        <title>Unpublished Manusciprt.</title>
        <authorList>
            <person name="Duman M."/>
            <person name="Valdes E.G."/>
            <person name="Ajmi N."/>
            <person name="Altun S."/>
            <person name="Saticioglu I.B."/>
        </authorList>
    </citation>
    <scope>NUCLEOTIDE SEQUENCE [LARGE SCALE GENOMIC DNA]</scope>
    <source>
        <strain evidence="2 3">148P</strain>
    </source>
</reference>
<keyword evidence="3" id="KW-1185">Reference proteome</keyword>
<sequence length="344" mass="37020">MKVLVRADASSQIGIGHVMRCLTLARHLAASGAEVAFACRELPGHQLARIAEAGHEVFVLPAQGDEQVVLDALLPGPGSFDWIIVDHYGFDAAWEKAARRWARWIMAIDDLADRPHACDLLLDQNYTASVAAYRVLVPEACQILAGPRYALLGEAFRQARAPGADDSRRVLVSFGGFDQAGMTLKTLQALDGIDAVQVQCIAGQATPDFAALQALVARRQGWELQAFVHDLPGRMANAALFVGAGGGTTWERAAMGLPSICVSVADNQVGNAQALARDGMHLYLGSAQEVTLAGLRQAIVGLLSDAALRQQFAARSQRLVDGLGVQRVESHFQRLLKDVQHEQF</sequence>
<protein>
    <submittedName>
        <fullName evidence="2">UDP-2,4-diacetamido-2,4, 6-trideoxy-beta-L-altropyranose hydrolase</fullName>
        <ecNumber evidence="2">3.6.1.57</ecNumber>
    </submittedName>
</protein>
<evidence type="ECO:0000313" key="2">
    <source>
        <dbReference type="EMBL" id="MEE1936180.1"/>
    </source>
</evidence>
<gene>
    <name evidence="2" type="primary">pseG</name>
    <name evidence="2" type="ORF">V0R50_23390</name>
</gene>
<dbReference type="PANTHER" id="PTHR21015">
    <property type="entry name" value="UDP-N-ACETYLGLUCOSAMINE--N-ACETYLMURAMYL-(PENTAPEPTIDE) PYROPHOSPHORYL-UNDECAPRENOL N-ACETYLGLUCOSAMINE TRANSFERASE 1"/>
    <property type="match status" value="1"/>
</dbReference>
<feature type="domain" description="Glycosyl transferase family 28 C-terminal" evidence="1">
    <location>
        <begin position="196"/>
        <end position="308"/>
    </location>
</feature>
<dbReference type="Proteomes" id="UP001335100">
    <property type="component" value="Unassembled WGS sequence"/>
</dbReference>
<comment type="caution">
    <text evidence="2">The sequence shown here is derived from an EMBL/GenBank/DDBJ whole genome shotgun (WGS) entry which is preliminary data.</text>
</comment>
<dbReference type="Pfam" id="PF04101">
    <property type="entry name" value="Glyco_tran_28_C"/>
    <property type="match status" value="1"/>
</dbReference>
<proteinExistence type="predicted"/>
<dbReference type="NCBIfam" id="TIGR03590">
    <property type="entry name" value="PseG"/>
    <property type="match status" value="1"/>
</dbReference>
<dbReference type="Gene3D" id="3.40.50.11190">
    <property type="match status" value="1"/>
</dbReference>
<dbReference type="PANTHER" id="PTHR21015:SF22">
    <property type="entry name" value="GLYCOSYLTRANSFERASE"/>
    <property type="match status" value="1"/>
</dbReference>
<accession>A0ABU7HX97</accession>
<dbReference type="Gene3D" id="3.40.50.2000">
    <property type="entry name" value="Glycogen Phosphorylase B"/>
    <property type="match status" value="1"/>
</dbReference>
<evidence type="ECO:0000259" key="1">
    <source>
        <dbReference type="Pfam" id="PF04101"/>
    </source>
</evidence>
<dbReference type="InterPro" id="IPR020023">
    <property type="entry name" value="PseG"/>
</dbReference>
<dbReference type="EMBL" id="JAZDQJ010000034">
    <property type="protein sequence ID" value="MEE1936180.1"/>
    <property type="molecule type" value="Genomic_DNA"/>
</dbReference>
<evidence type="ECO:0000313" key="3">
    <source>
        <dbReference type="Proteomes" id="UP001335100"/>
    </source>
</evidence>
<dbReference type="InterPro" id="IPR007235">
    <property type="entry name" value="Glyco_trans_28_C"/>
</dbReference>
<dbReference type="EC" id="3.6.1.57" evidence="2"/>
<keyword evidence="2" id="KW-0378">Hydrolase</keyword>
<name>A0ABU7HX97_9PSED</name>